<dbReference type="InterPro" id="IPR011200">
    <property type="entry name" value="UCP012608"/>
</dbReference>
<dbReference type="KEGG" id="gtk:GT3570_11725"/>
<organism evidence="1 2">
    <name type="scientific">Geobacillus thermoleovorans</name>
    <name type="common">Bacillus thermoleovorans</name>
    <dbReference type="NCBI Taxonomy" id="33941"/>
    <lineage>
        <taxon>Bacteria</taxon>
        <taxon>Bacillati</taxon>
        <taxon>Bacillota</taxon>
        <taxon>Bacilli</taxon>
        <taxon>Bacillales</taxon>
        <taxon>Anoxybacillaceae</taxon>
        <taxon>Geobacillus</taxon>
        <taxon>Geobacillus thermoleovorans group</taxon>
    </lineage>
</organism>
<dbReference type="Pfam" id="PF10094">
    <property type="entry name" value="DUF2332"/>
    <property type="match status" value="1"/>
</dbReference>
<evidence type="ECO:0000313" key="1">
    <source>
        <dbReference type="EMBL" id="AWO75448.1"/>
    </source>
</evidence>
<sequence length="63" mass="7763">MANLEQLREIGRQRDLFHVYNNMWDRKLHLDGMIDGREYRQIVAETDGHGRWFRWEMNISNWG</sequence>
<name>A0A2Z3N9A6_GEOTH</name>
<dbReference type="RefSeq" id="WP_014196329.1">
    <property type="nucleotide sequence ID" value="NZ_CP014335.1"/>
</dbReference>
<dbReference type="EMBL" id="CP027303">
    <property type="protein sequence ID" value="AWO75448.1"/>
    <property type="molecule type" value="Genomic_DNA"/>
</dbReference>
<gene>
    <name evidence="1" type="ORF">C1N76_13620</name>
</gene>
<evidence type="ECO:0000313" key="2">
    <source>
        <dbReference type="Proteomes" id="UP000246996"/>
    </source>
</evidence>
<dbReference type="AlphaFoldDB" id="A0A2Z3N9A6"/>
<protein>
    <submittedName>
        <fullName evidence="1">DUF2332 family protein</fullName>
    </submittedName>
</protein>
<reference evidence="2" key="1">
    <citation type="submission" date="2018-02" db="EMBL/GenBank/DDBJ databases">
        <title>The complete genome of bacterial strain SGAirxxxx.</title>
        <authorList>
            <person name="Schuster S.C."/>
        </authorList>
    </citation>
    <scope>NUCLEOTIDE SEQUENCE [LARGE SCALE GENOMIC DNA]</scope>
    <source>
        <strain evidence="2">SGAir0734</strain>
    </source>
</reference>
<dbReference type="Proteomes" id="UP000246996">
    <property type="component" value="Chromosome"/>
</dbReference>
<proteinExistence type="predicted"/>
<accession>A0A2Z3N9A6</accession>
<dbReference type="GeneID" id="32064302"/>